<feature type="transmembrane region" description="Helical" evidence="6">
    <location>
        <begin position="70"/>
        <end position="89"/>
    </location>
</feature>
<name>A0A3L7K215_9BACI</name>
<evidence type="ECO:0000256" key="1">
    <source>
        <dbReference type="ARBA" id="ARBA00004141"/>
    </source>
</evidence>
<dbReference type="Pfam" id="PF01027">
    <property type="entry name" value="Bax1-I"/>
    <property type="match status" value="1"/>
</dbReference>
<evidence type="ECO:0000313" key="7">
    <source>
        <dbReference type="EMBL" id="RLQ96840.1"/>
    </source>
</evidence>
<organism evidence="7 8">
    <name type="scientific">Falsibacillus albus</name>
    <dbReference type="NCBI Taxonomy" id="2478915"/>
    <lineage>
        <taxon>Bacteria</taxon>
        <taxon>Bacillati</taxon>
        <taxon>Bacillota</taxon>
        <taxon>Bacilli</taxon>
        <taxon>Bacillales</taxon>
        <taxon>Bacillaceae</taxon>
        <taxon>Falsibacillus</taxon>
    </lineage>
</organism>
<feature type="transmembrane region" description="Helical" evidence="6">
    <location>
        <begin position="189"/>
        <end position="209"/>
    </location>
</feature>
<accession>A0A3L7K215</accession>
<feature type="transmembrane region" description="Helical" evidence="6">
    <location>
        <begin position="151"/>
        <end position="169"/>
    </location>
</feature>
<feature type="transmembrane region" description="Helical" evidence="6">
    <location>
        <begin position="95"/>
        <end position="114"/>
    </location>
</feature>
<evidence type="ECO:0000313" key="8">
    <source>
        <dbReference type="Proteomes" id="UP000276770"/>
    </source>
</evidence>
<keyword evidence="4 6" id="KW-1133">Transmembrane helix</keyword>
<dbReference type="AlphaFoldDB" id="A0A3L7K215"/>
<dbReference type="OrthoDB" id="9793828at2"/>
<comment type="caution">
    <text evidence="7">The sequence shown here is derived from an EMBL/GenBank/DDBJ whole genome shotgun (WGS) entry which is preliminary data.</text>
</comment>
<dbReference type="RefSeq" id="WP_121679861.1">
    <property type="nucleotide sequence ID" value="NZ_RCVZ01000003.1"/>
</dbReference>
<dbReference type="InterPro" id="IPR006214">
    <property type="entry name" value="Bax_inhibitor_1-related"/>
</dbReference>
<proteinExistence type="inferred from homology"/>
<keyword evidence="5 6" id="KW-0472">Membrane</keyword>
<feature type="transmembrane region" description="Helical" evidence="6">
    <location>
        <begin position="12"/>
        <end position="35"/>
    </location>
</feature>
<comment type="similarity">
    <text evidence="2 6">Belongs to the BI1 family.</text>
</comment>
<sequence length="213" mass="23544">MYSNTETAHSFLPTVLKAFAISLAFALLGMCAGVFVPPVLFMPLSIIEIGMLLVAFFLRRRKAISYTFLYAFTFISGVTLYPVIAYYLATIGANMVLQAVGTTVVVFGGLSIYATKTKRDLSFLGGFLMAALLALVVLGLFNIFWPLSSTAMLVYSFIGVLVFSGYVLFDFNRMKHYGVRAEDVPLMALNLYLDFINLLLSILRIFGILSSRD</sequence>
<keyword evidence="8" id="KW-1185">Reference proteome</keyword>
<dbReference type="CDD" id="cd10432">
    <property type="entry name" value="BI-1-like_bacterial"/>
    <property type="match status" value="1"/>
</dbReference>
<protein>
    <submittedName>
        <fullName evidence="7">Bax inhibitor-1/YccA family protein</fullName>
    </submittedName>
</protein>
<evidence type="ECO:0000256" key="3">
    <source>
        <dbReference type="ARBA" id="ARBA00022692"/>
    </source>
</evidence>
<evidence type="ECO:0000256" key="5">
    <source>
        <dbReference type="ARBA" id="ARBA00023136"/>
    </source>
</evidence>
<dbReference type="PANTHER" id="PTHR23291:SF50">
    <property type="entry name" value="PROTEIN LIFEGUARD 4"/>
    <property type="match status" value="1"/>
</dbReference>
<reference evidence="7 8" key="1">
    <citation type="submission" date="2018-10" db="EMBL/GenBank/DDBJ databases">
        <title>Falsibacillus sp. genome draft.</title>
        <authorList>
            <person name="Shi S."/>
        </authorList>
    </citation>
    <scope>NUCLEOTIDE SEQUENCE [LARGE SCALE GENOMIC DNA]</scope>
    <source>
        <strain evidence="7 8">GY 10110</strain>
    </source>
</reference>
<dbReference type="GO" id="GO:0005886">
    <property type="term" value="C:plasma membrane"/>
    <property type="evidence" value="ECO:0007669"/>
    <property type="project" value="TreeGrafter"/>
</dbReference>
<dbReference type="PANTHER" id="PTHR23291">
    <property type="entry name" value="BAX INHIBITOR-RELATED"/>
    <property type="match status" value="1"/>
</dbReference>
<evidence type="ECO:0000256" key="2">
    <source>
        <dbReference type="ARBA" id="ARBA00010350"/>
    </source>
</evidence>
<dbReference type="EMBL" id="RCVZ01000003">
    <property type="protein sequence ID" value="RLQ96840.1"/>
    <property type="molecule type" value="Genomic_DNA"/>
</dbReference>
<dbReference type="Proteomes" id="UP000276770">
    <property type="component" value="Unassembled WGS sequence"/>
</dbReference>
<evidence type="ECO:0000256" key="6">
    <source>
        <dbReference type="RuleBase" id="RU004379"/>
    </source>
</evidence>
<keyword evidence="3 6" id="KW-0812">Transmembrane</keyword>
<comment type="subcellular location">
    <subcellularLocation>
        <location evidence="1">Membrane</location>
        <topology evidence="1">Multi-pass membrane protein</topology>
    </subcellularLocation>
</comment>
<feature type="transmembrane region" description="Helical" evidence="6">
    <location>
        <begin position="121"/>
        <end position="145"/>
    </location>
</feature>
<feature type="transmembrane region" description="Helical" evidence="6">
    <location>
        <begin position="41"/>
        <end position="58"/>
    </location>
</feature>
<evidence type="ECO:0000256" key="4">
    <source>
        <dbReference type="ARBA" id="ARBA00022989"/>
    </source>
</evidence>
<gene>
    <name evidence="7" type="ORF">D9X91_07005</name>
</gene>